<dbReference type="CDD" id="cd00077">
    <property type="entry name" value="HDc"/>
    <property type="match status" value="1"/>
</dbReference>
<dbReference type="PANTHER" id="PTHR33525">
    <property type="match status" value="1"/>
</dbReference>
<dbReference type="InterPro" id="IPR052340">
    <property type="entry name" value="RNase_Y/CdgJ"/>
</dbReference>
<dbReference type="InterPro" id="IPR003607">
    <property type="entry name" value="HD/PDEase_dom"/>
</dbReference>
<dbReference type="PROSITE" id="PS51833">
    <property type="entry name" value="HDOD"/>
    <property type="match status" value="1"/>
</dbReference>
<dbReference type="EMBL" id="AE017285">
    <property type="protein sequence ID" value="AAS97492.1"/>
    <property type="molecule type" value="Genomic_DNA"/>
</dbReference>
<dbReference type="KEGG" id="dvu:DVU_3021"/>
<dbReference type="DNASU" id="2793734"/>
<evidence type="ECO:0000313" key="2">
    <source>
        <dbReference type="EMBL" id="AAS97492.1"/>
    </source>
</evidence>
<accession>Q726T5</accession>
<evidence type="ECO:0000259" key="1">
    <source>
        <dbReference type="PROSITE" id="PS51833"/>
    </source>
</evidence>
<keyword evidence="3" id="KW-1185">Reference proteome</keyword>
<sequence>MVLPGFFVPVKGWCPLPGVVIFTDVPAVVPATVSAHEAACPAGSPVLPRVSGLPPLRDGSRGRDCPMGASHVWDLPFSPPAGAALPCRRSRSHGLAPAPRVYGMLLVRAWRCSMDRDTVAGLMADALLERRFRHNDGAHPALAALRELAVNQGTDAGRRMVADDPHEVGSPPLSPIDPVELLQHDGALPSLPTVYVELRQRLADPDCSVREAAEVITRDAGLTAWLLRVVNSASYGLSGRVDTVTQAVAVVGMRQLETMVASGMLQSLMRSVPRGLVDMERLWRHSLAVGGAAREIWRLMGRPDPERLFVAGVLHDVGYLAFVMMAPQKAAQLVPRLRASHLPGHLAERELLGFDHAKLGGMLLHKWNMPVPLVMSVLRHHEPESVPSMPEPSVIHLADIVARAMGYGPDAESAVPPLSASAWEASGLTPQHLEAVANAMTAMVDDLGTAVMCTTV</sequence>
<dbReference type="InterPro" id="IPR013976">
    <property type="entry name" value="HDOD"/>
</dbReference>
<dbReference type="EnsemblBacteria" id="AAS97492">
    <property type="protein sequence ID" value="AAS97492"/>
    <property type="gene ID" value="DVU_3021"/>
</dbReference>
<dbReference type="eggNOG" id="COG1639">
    <property type="taxonomic scope" value="Bacteria"/>
</dbReference>
<reference evidence="2 3" key="1">
    <citation type="journal article" date="2004" name="Nat. Biotechnol.">
        <title>The genome sequence of the anaerobic, sulfate-reducing bacterium Desulfovibrio vulgaris Hildenborough.</title>
        <authorList>
            <person name="Heidelberg J.F."/>
            <person name="Seshadri R."/>
            <person name="Haveman S.A."/>
            <person name="Hemme C.L."/>
            <person name="Paulsen I.T."/>
            <person name="Kolonay J.F."/>
            <person name="Eisen J.A."/>
            <person name="Ward N."/>
            <person name="Methe B."/>
            <person name="Brinkac L.M."/>
            <person name="Daugherty S.C."/>
            <person name="Deboy R.T."/>
            <person name="Dodson R.J."/>
            <person name="Durkin A.S."/>
            <person name="Madupu R."/>
            <person name="Nelson W.C."/>
            <person name="Sullivan S.A."/>
            <person name="Fouts D."/>
            <person name="Haft D.H."/>
            <person name="Selengut J."/>
            <person name="Peterson J.D."/>
            <person name="Davidsen T.M."/>
            <person name="Zafar N."/>
            <person name="Zhou L."/>
            <person name="Radune D."/>
            <person name="Dimitrov G."/>
            <person name="Hance M."/>
            <person name="Tran K."/>
            <person name="Khouri H."/>
            <person name="Gill J."/>
            <person name="Utterback T.R."/>
            <person name="Feldblyum T.V."/>
            <person name="Wall J.D."/>
            <person name="Voordouw G."/>
            <person name="Fraser C.M."/>
        </authorList>
    </citation>
    <scope>NUCLEOTIDE SEQUENCE [LARGE SCALE GENOMIC DNA]</scope>
    <source>
        <strain evidence="3">ATCC 29579 / DSM 644 / NCIMB 8303 / VKM B-1760 / Hildenborough</strain>
    </source>
</reference>
<dbReference type="SUPFAM" id="SSF109604">
    <property type="entry name" value="HD-domain/PDEase-like"/>
    <property type="match status" value="1"/>
</dbReference>
<dbReference type="PaxDb" id="882-DVU_3021"/>
<dbReference type="PhylomeDB" id="Q726T5"/>
<dbReference type="SMART" id="SM00471">
    <property type="entry name" value="HDc"/>
    <property type="match status" value="1"/>
</dbReference>
<dbReference type="STRING" id="882.DVU_3021"/>
<name>Q726T5_NITV2</name>
<organism evidence="2 3">
    <name type="scientific">Nitratidesulfovibrio vulgaris (strain ATCC 29579 / DSM 644 / CCUG 34227 / NCIMB 8303 / VKM B-1760 / Hildenborough)</name>
    <name type="common">Desulfovibrio vulgaris</name>
    <dbReference type="NCBI Taxonomy" id="882"/>
    <lineage>
        <taxon>Bacteria</taxon>
        <taxon>Pseudomonadati</taxon>
        <taxon>Thermodesulfobacteriota</taxon>
        <taxon>Desulfovibrionia</taxon>
        <taxon>Desulfovibrionales</taxon>
        <taxon>Desulfovibrionaceae</taxon>
        <taxon>Nitratidesulfovibrio</taxon>
    </lineage>
</organism>
<dbReference type="AlphaFoldDB" id="Q726T5"/>
<dbReference type="PATRIC" id="fig|882.5.peg.2739"/>
<proteinExistence type="predicted"/>
<evidence type="ECO:0000313" key="3">
    <source>
        <dbReference type="Proteomes" id="UP000002194"/>
    </source>
</evidence>
<dbReference type="HOGENOM" id="CLU_048246_4_1_7"/>
<gene>
    <name evidence="2" type="ordered locus">DVU_3021</name>
</gene>
<dbReference type="Proteomes" id="UP000002194">
    <property type="component" value="Chromosome"/>
</dbReference>
<feature type="domain" description="HDOD" evidence="1">
    <location>
        <begin position="188"/>
        <end position="383"/>
    </location>
</feature>
<dbReference type="OrthoDB" id="9803649at2"/>
<dbReference type="PANTHER" id="PTHR33525:SF3">
    <property type="entry name" value="RIBONUCLEASE Y"/>
    <property type="match status" value="1"/>
</dbReference>
<dbReference type="Gene3D" id="1.10.3210.10">
    <property type="entry name" value="Hypothetical protein af1432"/>
    <property type="match status" value="1"/>
</dbReference>
<dbReference type="Pfam" id="PF08668">
    <property type="entry name" value="HDOD"/>
    <property type="match status" value="1"/>
</dbReference>
<protein>
    <submittedName>
        <fullName evidence="2">HDIG domain protein</fullName>
    </submittedName>
</protein>
<dbReference type="SMR" id="Q726T5"/>